<evidence type="ECO:0000313" key="4">
    <source>
        <dbReference type="Proteomes" id="UP001596042"/>
    </source>
</evidence>
<comment type="caution">
    <text evidence="3">The sequence shown here is derived from an EMBL/GenBank/DDBJ whole genome shotgun (WGS) entry which is preliminary data.</text>
</comment>
<dbReference type="RefSeq" id="WP_121984110.1">
    <property type="nucleotide sequence ID" value="NZ_JBHEEZ010000031.1"/>
</dbReference>
<gene>
    <name evidence="3" type="ORF">ACFO1V_07185</name>
</gene>
<dbReference type="InterPro" id="IPR044528">
    <property type="entry name" value="POD-like_MBL-fold"/>
</dbReference>
<dbReference type="InterPro" id="IPR001279">
    <property type="entry name" value="Metallo-B-lactamas"/>
</dbReference>
<keyword evidence="1" id="KW-0479">Metal-binding</keyword>
<name>A0ABV9H703_9HYPH</name>
<proteinExistence type="predicted"/>
<dbReference type="Proteomes" id="UP001596042">
    <property type="component" value="Unassembled WGS sequence"/>
</dbReference>
<evidence type="ECO:0000259" key="2">
    <source>
        <dbReference type="SMART" id="SM00849"/>
    </source>
</evidence>
<dbReference type="SUPFAM" id="SSF56281">
    <property type="entry name" value="Metallo-hydrolase/oxidoreductase"/>
    <property type="match status" value="1"/>
</dbReference>
<protein>
    <submittedName>
        <fullName evidence="3">MBL fold metallo-hydrolase</fullName>
    </submittedName>
</protein>
<dbReference type="InterPro" id="IPR036866">
    <property type="entry name" value="RibonucZ/Hydroxyglut_hydro"/>
</dbReference>
<dbReference type="PANTHER" id="PTHR43084">
    <property type="entry name" value="PERSULFIDE DIOXYGENASE ETHE1"/>
    <property type="match status" value="1"/>
</dbReference>
<dbReference type="InterPro" id="IPR051682">
    <property type="entry name" value="Mito_Persulfide_Diox"/>
</dbReference>
<dbReference type="EMBL" id="JBHSEL010000050">
    <property type="protein sequence ID" value="MFC4625006.1"/>
    <property type="molecule type" value="Genomic_DNA"/>
</dbReference>
<sequence length="293" mass="33009">MAPKPEVTGFFDRRTWSIQYVVADPETKKCAIVDPVYDFDEKSGQTASTNADRILEFVRDKGYEVEWILDTHPHADHFSAAAYLKQKTGAQTAIGEKVTEVQKLWKDFYNWPDFPADGSQWDRLFADGDTFRVGNIDAKVMFSPGHTLASITYVIGDAAFVHDTLFMPDSGTARADFPGGSAKVLWKSIQDILALPDETRIFTGHDYQPGGREPLWESTVAEQKAKNIHMAKYKTEEEFVAAREARDRTLPMPKLILHSLQINTRGGRLPEPEANGRRYLKIPLDLLTGASWD</sequence>
<organism evidence="3 4">
    <name type="scientific">Daeguia caeni</name>
    <dbReference type="NCBI Taxonomy" id="439612"/>
    <lineage>
        <taxon>Bacteria</taxon>
        <taxon>Pseudomonadati</taxon>
        <taxon>Pseudomonadota</taxon>
        <taxon>Alphaproteobacteria</taxon>
        <taxon>Hyphomicrobiales</taxon>
        <taxon>Brucellaceae</taxon>
        <taxon>Daeguia</taxon>
    </lineage>
</organism>
<evidence type="ECO:0000256" key="1">
    <source>
        <dbReference type="ARBA" id="ARBA00022723"/>
    </source>
</evidence>
<feature type="domain" description="Metallo-beta-lactamase" evidence="2">
    <location>
        <begin position="16"/>
        <end position="205"/>
    </location>
</feature>
<keyword evidence="4" id="KW-1185">Reference proteome</keyword>
<accession>A0ABV9H703</accession>
<dbReference type="PANTHER" id="PTHR43084:SF1">
    <property type="entry name" value="PERSULFIDE DIOXYGENASE ETHE1, MITOCHONDRIAL"/>
    <property type="match status" value="1"/>
</dbReference>
<dbReference type="SMART" id="SM00849">
    <property type="entry name" value="Lactamase_B"/>
    <property type="match status" value="1"/>
</dbReference>
<evidence type="ECO:0000313" key="3">
    <source>
        <dbReference type="EMBL" id="MFC4625006.1"/>
    </source>
</evidence>
<dbReference type="CDD" id="cd07724">
    <property type="entry name" value="POD-like_MBL-fold"/>
    <property type="match status" value="1"/>
</dbReference>
<reference evidence="4" key="1">
    <citation type="journal article" date="2019" name="Int. J. Syst. Evol. Microbiol.">
        <title>The Global Catalogue of Microorganisms (GCM) 10K type strain sequencing project: providing services to taxonomists for standard genome sequencing and annotation.</title>
        <authorList>
            <consortium name="The Broad Institute Genomics Platform"/>
            <consortium name="The Broad Institute Genome Sequencing Center for Infectious Disease"/>
            <person name="Wu L."/>
            <person name="Ma J."/>
        </authorList>
    </citation>
    <scope>NUCLEOTIDE SEQUENCE [LARGE SCALE GENOMIC DNA]</scope>
    <source>
        <strain evidence="4">CGMCC 1.15731</strain>
    </source>
</reference>
<dbReference type="Pfam" id="PF00753">
    <property type="entry name" value="Lactamase_B"/>
    <property type="match status" value="1"/>
</dbReference>
<dbReference type="Gene3D" id="3.60.15.10">
    <property type="entry name" value="Ribonuclease Z/Hydroxyacylglutathione hydrolase-like"/>
    <property type="match status" value="1"/>
</dbReference>